<dbReference type="PANTHER" id="PTHR21377:SF0">
    <property type="entry name" value="PROTEIN FAM210B, MITOCHONDRIAL"/>
    <property type="match status" value="1"/>
</dbReference>
<evidence type="ECO:0000256" key="1">
    <source>
        <dbReference type="SAM" id="MobiDB-lite"/>
    </source>
</evidence>
<protein>
    <recommendedName>
        <fullName evidence="2">DUF1279 domain-containing protein</fullName>
    </recommendedName>
</protein>
<name>A0A8B9T399_ANAPL</name>
<sequence length="186" mass="19053">MPPAPPLSPPLPPTLSPAVAFLRFVCPPRTHWALPCSTCFCARARHPTGPCSPPAAAASAAAHPHPGPPPPEPLLALRAAAGSSAKDVGGSPEKAATDLSSENKKLNKSHELKKVFKECGAVGVSFHVGISSVSLGISYLAVSSGVDMTAVLCKLGFSESSLQTKRAAGTGTFLLAYAIHKLFAPV</sequence>
<feature type="region of interest" description="Disordered" evidence="1">
    <location>
        <begin position="52"/>
        <end position="75"/>
    </location>
</feature>
<organism evidence="3 4">
    <name type="scientific">Anas platyrhynchos</name>
    <name type="common">Mallard</name>
    <name type="synonym">Anas boschas</name>
    <dbReference type="NCBI Taxonomy" id="8839"/>
    <lineage>
        <taxon>Eukaryota</taxon>
        <taxon>Metazoa</taxon>
        <taxon>Chordata</taxon>
        <taxon>Craniata</taxon>
        <taxon>Vertebrata</taxon>
        <taxon>Euteleostomi</taxon>
        <taxon>Archelosauria</taxon>
        <taxon>Archosauria</taxon>
        <taxon>Dinosauria</taxon>
        <taxon>Saurischia</taxon>
        <taxon>Theropoda</taxon>
        <taxon>Coelurosauria</taxon>
        <taxon>Aves</taxon>
        <taxon>Neognathae</taxon>
        <taxon>Galloanserae</taxon>
        <taxon>Anseriformes</taxon>
        <taxon>Anatidae</taxon>
        <taxon>Anatinae</taxon>
        <taxon>Anas</taxon>
    </lineage>
</organism>
<reference evidence="3" key="2">
    <citation type="submission" date="2025-09" db="UniProtKB">
        <authorList>
            <consortium name="Ensembl"/>
        </authorList>
    </citation>
    <scope>IDENTIFICATION</scope>
</reference>
<proteinExistence type="predicted"/>
<dbReference type="AlphaFoldDB" id="A0A8B9T399"/>
<dbReference type="InterPro" id="IPR045866">
    <property type="entry name" value="FAM210A/B-like"/>
</dbReference>
<dbReference type="GO" id="GO:0005739">
    <property type="term" value="C:mitochondrion"/>
    <property type="evidence" value="ECO:0007669"/>
    <property type="project" value="TreeGrafter"/>
</dbReference>
<evidence type="ECO:0000313" key="3">
    <source>
        <dbReference type="Ensembl" id="ENSAPLP00020014764.1"/>
    </source>
</evidence>
<feature type="compositionally biased region" description="Low complexity" evidence="1">
    <location>
        <begin position="54"/>
        <end position="64"/>
    </location>
</feature>
<dbReference type="PANTHER" id="PTHR21377">
    <property type="entry name" value="PROTEIN FAM210B, MITOCHONDRIAL"/>
    <property type="match status" value="1"/>
</dbReference>
<dbReference type="Pfam" id="PF06916">
    <property type="entry name" value="FAM210A-B_dom"/>
    <property type="match status" value="1"/>
</dbReference>
<reference evidence="3" key="1">
    <citation type="submission" date="2025-08" db="UniProtKB">
        <authorList>
            <consortium name="Ensembl"/>
        </authorList>
    </citation>
    <scope>IDENTIFICATION</scope>
</reference>
<dbReference type="InterPro" id="IPR009688">
    <property type="entry name" value="FAM210A/B-like_dom"/>
</dbReference>
<feature type="domain" description="DUF1279" evidence="2">
    <location>
        <begin position="111"/>
        <end position="186"/>
    </location>
</feature>
<dbReference type="Ensembl" id="ENSAPLT00020015901.1">
    <property type="protein sequence ID" value="ENSAPLP00020014764.1"/>
    <property type="gene ID" value="ENSAPLG00020010730.1"/>
</dbReference>
<accession>A0A8B9T399</accession>
<evidence type="ECO:0000313" key="4">
    <source>
        <dbReference type="Proteomes" id="UP000694400"/>
    </source>
</evidence>
<evidence type="ECO:0000259" key="2">
    <source>
        <dbReference type="Pfam" id="PF06916"/>
    </source>
</evidence>
<dbReference type="Proteomes" id="UP000694400">
    <property type="component" value="Unassembled WGS sequence"/>
</dbReference>